<organism evidence="2">
    <name type="scientific">uncultured Sphingomonadaceae bacterium</name>
    <dbReference type="NCBI Taxonomy" id="169976"/>
    <lineage>
        <taxon>Bacteria</taxon>
        <taxon>Pseudomonadati</taxon>
        <taxon>Pseudomonadota</taxon>
        <taxon>Alphaproteobacteria</taxon>
        <taxon>Sphingomonadales</taxon>
        <taxon>Sphingomonadaceae</taxon>
        <taxon>environmental samples</taxon>
    </lineage>
</organism>
<feature type="compositionally biased region" description="Basic and acidic residues" evidence="1">
    <location>
        <begin position="1"/>
        <end position="33"/>
    </location>
</feature>
<name>A0A6J4SK42_9SPHN</name>
<evidence type="ECO:0000256" key="1">
    <source>
        <dbReference type="SAM" id="MobiDB-lite"/>
    </source>
</evidence>
<dbReference type="EMBL" id="CADCVW010000055">
    <property type="protein sequence ID" value="CAA9501309.1"/>
    <property type="molecule type" value="Genomic_DNA"/>
</dbReference>
<protein>
    <submittedName>
        <fullName evidence="2">Uncharacterized protein</fullName>
    </submittedName>
</protein>
<proteinExistence type="predicted"/>
<evidence type="ECO:0000313" key="2">
    <source>
        <dbReference type="EMBL" id="CAA9501309.1"/>
    </source>
</evidence>
<feature type="region of interest" description="Disordered" evidence="1">
    <location>
        <begin position="1"/>
        <end position="96"/>
    </location>
</feature>
<accession>A0A6J4SK42</accession>
<reference evidence="2" key="1">
    <citation type="submission" date="2020-02" db="EMBL/GenBank/DDBJ databases">
        <authorList>
            <person name="Meier V. D."/>
        </authorList>
    </citation>
    <scope>NUCLEOTIDE SEQUENCE</scope>
    <source>
        <strain evidence="2">AVDCRST_MAG39</strain>
    </source>
</reference>
<dbReference type="AlphaFoldDB" id="A0A6J4SK42"/>
<sequence length="96" mass="10131">MTDQDGAPRAETPQEKGERRAEIARATDDHELLEGAEDAPSFGSRSGGRIAQNVGTQDELNQALGADDAGTTRVKSGDKGGEPNIPTRADNKNQNV</sequence>
<gene>
    <name evidence="2" type="ORF">AVDCRST_MAG39-1332</name>
</gene>